<name>A0A2T2YDW4_9BACT</name>
<dbReference type="CDD" id="cd01831">
    <property type="entry name" value="Endoglucanase_E_like"/>
    <property type="match status" value="1"/>
</dbReference>
<evidence type="ECO:0000313" key="3">
    <source>
        <dbReference type="EMBL" id="PSR53705.1"/>
    </source>
</evidence>
<dbReference type="Pfam" id="PF13472">
    <property type="entry name" value="Lipase_GDSL_2"/>
    <property type="match status" value="1"/>
</dbReference>
<organism evidence="3 4">
    <name type="scientific">Adhaeribacter arboris</name>
    <dbReference type="NCBI Taxonomy" id="2072846"/>
    <lineage>
        <taxon>Bacteria</taxon>
        <taxon>Pseudomonadati</taxon>
        <taxon>Bacteroidota</taxon>
        <taxon>Cytophagia</taxon>
        <taxon>Cytophagales</taxon>
        <taxon>Hymenobacteraceae</taxon>
        <taxon>Adhaeribacter</taxon>
    </lineage>
</organism>
<dbReference type="Proteomes" id="UP000240357">
    <property type="component" value="Unassembled WGS sequence"/>
</dbReference>
<keyword evidence="4" id="KW-1185">Reference proteome</keyword>
<evidence type="ECO:0000259" key="2">
    <source>
        <dbReference type="Pfam" id="PF17996"/>
    </source>
</evidence>
<dbReference type="GO" id="GO:0052689">
    <property type="term" value="F:carboxylic ester hydrolase activity"/>
    <property type="evidence" value="ECO:0007669"/>
    <property type="project" value="InterPro"/>
</dbReference>
<dbReference type="PANTHER" id="PTHR37834:SF2">
    <property type="entry name" value="ESTERASE, SGNH HYDROLASE-TYPE"/>
    <property type="match status" value="1"/>
</dbReference>
<dbReference type="SUPFAM" id="SSF52266">
    <property type="entry name" value="SGNH hydrolase"/>
    <property type="match status" value="1"/>
</dbReference>
<dbReference type="InterPro" id="IPR040794">
    <property type="entry name" value="CE2_N"/>
</dbReference>
<dbReference type="EMBL" id="PYFT01000001">
    <property type="protein sequence ID" value="PSR53705.1"/>
    <property type="molecule type" value="Genomic_DNA"/>
</dbReference>
<feature type="domain" description="Carbohydrate esterase 2 N-terminal" evidence="2">
    <location>
        <begin position="11"/>
        <end position="110"/>
    </location>
</feature>
<accession>A0A2T2YDW4</accession>
<protein>
    <submittedName>
        <fullName evidence="3">GDSL family lipase</fullName>
    </submittedName>
</protein>
<dbReference type="AlphaFoldDB" id="A0A2T2YDW4"/>
<dbReference type="InterPro" id="IPR037461">
    <property type="entry name" value="CtCE2-like_dom"/>
</dbReference>
<evidence type="ECO:0000259" key="1">
    <source>
        <dbReference type="Pfam" id="PF13472"/>
    </source>
</evidence>
<evidence type="ECO:0000313" key="4">
    <source>
        <dbReference type="Proteomes" id="UP000240357"/>
    </source>
</evidence>
<feature type="domain" description="SGNH hydrolase-type esterase" evidence="1">
    <location>
        <begin position="124"/>
        <end position="270"/>
    </location>
</feature>
<dbReference type="Gene3D" id="3.40.50.1110">
    <property type="entry name" value="SGNH hydrolase"/>
    <property type="match status" value="1"/>
</dbReference>
<reference evidence="3 4" key="1">
    <citation type="submission" date="2018-03" db="EMBL/GenBank/DDBJ databases">
        <title>Adhaeribacter sp. HMF7605 Genome sequencing and assembly.</title>
        <authorList>
            <person name="Kang H."/>
            <person name="Kang J."/>
            <person name="Cha I."/>
            <person name="Kim H."/>
            <person name="Joh K."/>
        </authorList>
    </citation>
    <scope>NUCLEOTIDE SEQUENCE [LARGE SCALE GENOMIC DNA]</scope>
    <source>
        <strain evidence="3 4">HMF7605</strain>
    </source>
</reference>
<dbReference type="Gene3D" id="2.60.120.260">
    <property type="entry name" value="Galactose-binding domain-like"/>
    <property type="match status" value="1"/>
</dbReference>
<dbReference type="InterPro" id="IPR013830">
    <property type="entry name" value="SGNH_hydro"/>
</dbReference>
<comment type="caution">
    <text evidence="3">The sequence shown here is derived from an EMBL/GenBank/DDBJ whole genome shotgun (WGS) entry which is preliminary data.</text>
</comment>
<dbReference type="InterPro" id="IPR036514">
    <property type="entry name" value="SGNH_hydro_sf"/>
</dbReference>
<gene>
    <name evidence="3" type="ORF">AHMF7605_09295</name>
</gene>
<dbReference type="InterPro" id="IPR052762">
    <property type="entry name" value="PCW_deacetylase/CE"/>
</dbReference>
<dbReference type="Pfam" id="PF17996">
    <property type="entry name" value="CE2_N"/>
    <property type="match status" value="1"/>
</dbReference>
<sequence>MLPASALQPYGRYVVNQEQNVELISSAVHFGFSFEGEECQIYATIPNPEGHNYLQYELDGVYQKRIKISGNSQEPIRITAPGAGTHTIWIYKATEAHTGPIGIQKIAAKNIKSIKKPTQPLIEFIGNSITCGAAADPSEVPCGTGVYHDQHNAYMAYGPRVARSLGANFILSSVSGIGIYRNWNSNGPTMPQVYEKLDFQDQNSKLWQFATFTPQVVSIALGTNDFSKGDGKKERLPFDSASFVSTYIRFVQVVKTKYPRAQIALLSSPMVNGSNRTLLQNCLTAVKQSTDTSYPADKPVALYFFRPMQARGCSGHPNVEDHAILAAELEPFFKQLLL</sequence>
<dbReference type="PANTHER" id="PTHR37834">
    <property type="entry name" value="GDSL-LIKE LIPASE/ACYLHYDROLASE DOMAIN PROTEIN (AFU_ORTHOLOGUE AFUA_2G00620)"/>
    <property type="match status" value="1"/>
</dbReference>
<proteinExistence type="predicted"/>